<dbReference type="EMBL" id="JASUXU010000004">
    <property type="protein sequence ID" value="KAK0326442.1"/>
    <property type="molecule type" value="Genomic_DNA"/>
</dbReference>
<proteinExistence type="predicted"/>
<evidence type="ECO:0000313" key="4">
    <source>
        <dbReference type="Proteomes" id="UP001168146"/>
    </source>
</evidence>
<dbReference type="SUPFAM" id="SSF81383">
    <property type="entry name" value="F-box domain"/>
    <property type="match status" value="1"/>
</dbReference>
<comment type="caution">
    <text evidence="3">The sequence shown here is derived from an EMBL/GenBank/DDBJ whole genome shotgun (WGS) entry which is preliminary data.</text>
</comment>
<dbReference type="CDD" id="cd09917">
    <property type="entry name" value="F-box_SF"/>
    <property type="match status" value="1"/>
</dbReference>
<organism evidence="3 4">
    <name type="scientific">Friedmanniomyces endolithicus</name>
    <dbReference type="NCBI Taxonomy" id="329885"/>
    <lineage>
        <taxon>Eukaryota</taxon>
        <taxon>Fungi</taxon>
        <taxon>Dikarya</taxon>
        <taxon>Ascomycota</taxon>
        <taxon>Pezizomycotina</taxon>
        <taxon>Dothideomycetes</taxon>
        <taxon>Dothideomycetidae</taxon>
        <taxon>Mycosphaerellales</taxon>
        <taxon>Teratosphaeriaceae</taxon>
        <taxon>Friedmanniomyces</taxon>
    </lineage>
</organism>
<evidence type="ECO:0000259" key="2">
    <source>
        <dbReference type="PROSITE" id="PS50181"/>
    </source>
</evidence>
<accession>A0AAN6JDT5</accession>
<protein>
    <recommendedName>
        <fullName evidence="2">F-box domain-containing protein</fullName>
    </recommendedName>
</protein>
<sequence>MPRVASVLETLKPAADWIWPTIHPLKPQHITADHEQYGSAMAEPKLRSSDVPSQGDKSAKVLSLHTDSNHMSQPNERMSNQAHASNAVLLTTELLEKILRSLPAKDLLLAQRVSLKWRDVIASSRQLQQLLSVLLPPPTPCCAMQTKKWDRIPTFEWRSVEDDEEQSGEDGSICGDDGFGGWDL</sequence>
<dbReference type="PROSITE" id="PS50181">
    <property type="entry name" value="FBOX"/>
    <property type="match status" value="1"/>
</dbReference>
<feature type="domain" description="F-box" evidence="2">
    <location>
        <begin position="84"/>
        <end position="130"/>
    </location>
</feature>
<reference evidence="3" key="1">
    <citation type="submission" date="2021-12" db="EMBL/GenBank/DDBJ databases">
        <title>Black yeast isolated from Biological Soil Crust.</title>
        <authorList>
            <person name="Kurbessoian T."/>
        </authorList>
    </citation>
    <scope>NUCLEOTIDE SEQUENCE</scope>
    <source>
        <strain evidence="3">CCFEE 5208</strain>
    </source>
</reference>
<dbReference type="Gene3D" id="1.20.1280.50">
    <property type="match status" value="1"/>
</dbReference>
<dbReference type="Pfam" id="PF00646">
    <property type="entry name" value="F-box"/>
    <property type="match status" value="1"/>
</dbReference>
<dbReference type="Proteomes" id="UP001168146">
    <property type="component" value="Unassembled WGS sequence"/>
</dbReference>
<name>A0AAN6JDT5_9PEZI</name>
<gene>
    <name evidence="3" type="ORF">LTR82_002284</name>
</gene>
<evidence type="ECO:0000313" key="3">
    <source>
        <dbReference type="EMBL" id="KAK0326442.1"/>
    </source>
</evidence>
<feature type="region of interest" description="Disordered" evidence="1">
    <location>
        <begin position="160"/>
        <end position="184"/>
    </location>
</feature>
<evidence type="ECO:0000256" key="1">
    <source>
        <dbReference type="SAM" id="MobiDB-lite"/>
    </source>
</evidence>
<dbReference type="InterPro" id="IPR036047">
    <property type="entry name" value="F-box-like_dom_sf"/>
</dbReference>
<dbReference type="SMART" id="SM00256">
    <property type="entry name" value="FBOX"/>
    <property type="match status" value="1"/>
</dbReference>
<feature type="region of interest" description="Disordered" evidence="1">
    <location>
        <begin position="37"/>
        <end position="60"/>
    </location>
</feature>
<dbReference type="InterPro" id="IPR001810">
    <property type="entry name" value="F-box_dom"/>
</dbReference>
<dbReference type="AlphaFoldDB" id="A0AAN6JDT5"/>